<organism evidence="1 2">
    <name type="scientific">Penicillium bovifimosum</name>
    <dbReference type="NCBI Taxonomy" id="126998"/>
    <lineage>
        <taxon>Eukaryota</taxon>
        <taxon>Fungi</taxon>
        <taxon>Dikarya</taxon>
        <taxon>Ascomycota</taxon>
        <taxon>Pezizomycotina</taxon>
        <taxon>Eurotiomycetes</taxon>
        <taxon>Eurotiomycetidae</taxon>
        <taxon>Eurotiales</taxon>
        <taxon>Aspergillaceae</taxon>
        <taxon>Penicillium</taxon>
    </lineage>
</organism>
<sequence>MLRPSRVAMAESEWEALSSLGPLGVFVSRTIQHPDSQVNRLYITPDKRSLAAAGPGAGHNNVKLLPSNRPIPIL</sequence>
<dbReference type="EMBL" id="JAPQKL010000001">
    <property type="protein sequence ID" value="KAJ5145497.1"/>
    <property type="molecule type" value="Genomic_DNA"/>
</dbReference>
<keyword evidence="2" id="KW-1185">Reference proteome</keyword>
<dbReference type="Proteomes" id="UP001149079">
    <property type="component" value="Unassembled WGS sequence"/>
</dbReference>
<reference evidence="1" key="2">
    <citation type="journal article" date="2023" name="IMA Fungus">
        <title>Comparative genomic study of the Penicillium genus elucidates a diverse pangenome and 15 lateral gene transfer events.</title>
        <authorList>
            <person name="Petersen C."/>
            <person name="Sorensen T."/>
            <person name="Nielsen M.R."/>
            <person name="Sondergaard T.E."/>
            <person name="Sorensen J.L."/>
            <person name="Fitzpatrick D.A."/>
            <person name="Frisvad J.C."/>
            <person name="Nielsen K.L."/>
        </authorList>
    </citation>
    <scope>NUCLEOTIDE SEQUENCE</scope>
    <source>
        <strain evidence="1">IBT 22155</strain>
    </source>
</reference>
<evidence type="ECO:0000313" key="1">
    <source>
        <dbReference type="EMBL" id="KAJ5145497.1"/>
    </source>
</evidence>
<evidence type="ECO:0000313" key="2">
    <source>
        <dbReference type="Proteomes" id="UP001149079"/>
    </source>
</evidence>
<accession>A0A9W9LAS2</accession>
<name>A0A9W9LAS2_9EURO</name>
<proteinExistence type="predicted"/>
<dbReference type="AlphaFoldDB" id="A0A9W9LAS2"/>
<dbReference type="RefSeq" id="XP_056525971.1">
    <property type="nucleotide sequence ID" value="XM_056660805.1"/>
</dbReference>
<comment type="caution">
    <text evidence="1">The sequence shown here is derived from an EMBL/GenBank/DDBJ whole genome shotgun (WGS) entry which is preliminary data.</text>
</comment>
<dbReference type="OrthoDB" id="400at2759"/>
<reference evidence="1" key="1">
    <citation type="submission" date="2022-11" db="EMBL/GenBank/DDBJ databases">
        <authorList>
            <person name="Petersen C."/>
        </authorList>
    </citation>
    <scope>NUCLEOTIDE SEQUENCE</scope>
    <source>
        <strain evidence="1">IBT 22155</strain>
    </source>
</reference>
<protein>
    <submittedName>
        <fullName evidence="1">Uncharacterized protein</fullName>
    </submittedName>
</protein>
<dbReference type="GeneID" id="81399975"/>
<gene>
    <name evidence="1" type="ORF">N7515_000061</name>
</gene>